<protein>
    <submittedName>
        <fullName evidence="2">Uncharacterized protein</fullName>
    </submittedName>
</protein>
<gene>
    <name evidence="2" type="ORF">KC19_9G063100</name>
</gene>
<reference evidence="2" key="1">
    <citation type="submission" date="2020-06" db="EMBL/GenBank/DDBJ databases">
        <title>WGS assembly of Ceratodon purpureus strain R40.</title>
        <authorList>
            <person name="Carey S.B."/>
            <person name="Jenkins J."/>
            <person name="Shu S."/>
            <person name="Lovell J.T."/>
            <person name="Sreedasyam A."/>
            <person name="Maumus F."/>
            <person name="Tiley G.P."/>
            <person name="Fernandez-Pozo N."/>
            <person name="Barry K."/>
            <person name="Chen C."/>
            <person name="Wang M."/>
            <person name="Lipzen A."/>
            <person name="Daum C."/>
            <person name="Saski C.A."/>
            <person name="Payton A.C."/>
            <person name="Mcbreen J.C."/>
            <person name="Conrad R.E."/>
            <person name="Kollar L.M."/>
            <person name="Olsson S."/>
            <person name="Huttunen S."/>
            <person name="Landis J.B."/>
            <person name="Wickett N.J."/>
            <person name="Johnson M.G."/>
            <person name="Rensing S.A."/>
            <person name="Grimwood J."/>
            <person name="Schmutz J."/>
            <person name="Mcdaniel S.F."/>
        </authorList>
    </citation>
    <scope>NUCLEOTIDE SEQUENCE</scope>
    <source>
        <strain evidence="2">R40</strain>
    </source>
</reference>
<evidence type="ECO:0000313" key="2">
    <source>
        <dbReference type="EMBL" id="KAG0561416.1"/>
    </source>
</evidence>
<dbReference type="Proteomes" id="UP000822688">
    <property type="component" value="Chromosome 9"/>
</dbReference>
<name>A0A8T0GP97_CERPU</name>
<accession>A0A8T0GP97</accession>
<organism evidence="2 3">
    <name type="scientific">Ceratodon purpureus</name>
    <name type="common">Fire moss</name>
    <name type="synonym">Dicranum purpureum</name>
    <dbReference type="NCBI Taxonomy" id="3225"/>
    <lineage>
        <taxon>Eukaryota</taxon>
        <taxon>Viridiplantae</taxon>
        <taxon>Streptophyta</taxon>
        <taxon>Embryophyta</taxon>
        <taxon>Bryophyta</taxon>
        <taxon>Bryophytina</taxon>
        <taxon>Bryopsida</taxon>
        <taxon>Dicranidae</taxon>
        <taxon>Pseudoditrichales</taxon>
        <taxon>Ditrichaceae</taxon>
        <taxon>Ceratodon</taxon>
    </lineage>
</organism>
<feature type="region of interest" description="Disordered" evidence="1">
    <location>
        <begin position="1"/>
        <end position="56"/>
    </location>
</feature>
<evidence type="ECO:0000256" key="1">
    <source>
        <dbReference type="SAM" id="MobiDB-lite"/>
    </source>
</evidence>
<feature type="compositionally biased region" description="Polar residues" evidence="1">
    <location>
        <begin position="27"/>
        <end position="47"/>
    </location>
</feature>
<feature type="compositionally biased region" description="Polar residues" evidence="1">
    <location>
        <begin position="10"/>
        <end position="19"/>
    </location>
</feature>
<comment type="caution">
    <text evidence="2">The sequence shown here is derived from an EMBL/GenBank/DDBJ whole genome shotgun (WGS) entry which is preliminary data.</text>
</comment>
<dbReference type="AlphaFoldDB" id="A0A8T0GP97"/>
<proteinExistence type="predicted"/>
<dbReference type="EMBL" id="CM026430">
    <property type="protein sequence ID" value="KAG0561416.1"/>
    <property type="molecule type" value="Genomic_DNA"/>
</dbReference>
<keyword evidence="3" id="KW-1185">Reference proteome</keyword>
<evidence type="ECO:0000313" key="3">
    <source>
        <dbReference type="Proteomes" id="UP000822688"/>
    </source>
</evidence>
<sequence length="104" mass="11686">MRSADHVSSPILQQSQTSTPDKRQDQKQFSQKGAKQNHPQFTGTDTNSHQKHTIRSSMTAAISTHVHTKPSTRCQETDCKRDTKALVTRGAAIPMKHSRKNFTE</sequence>